<comment type="cofactor">
    <cofactor evidence="6">
        <name>thiamine diphosphate</name>
        <dbReference type="ChEBI" id="CHEBI:58937"/>
    </cofactor>
    <text evidence="6">Binds 1 thiamine pyrophosphate per subunit.</text>
</comment>
<dbReference type="eggNOG" id="COG1165">
    <property type="taxonomic scope" value="Bacteria"/>
</dbReference>
<feature type="domain" description="Thiamine pyrophosphate enzyme N-terminal TPP-binding" evidence="7">
    <location>
        <begin position="11"/>
        <end position="117"/>
    </location>
</feature>
<comment type="similarity">
    <text evidence="6">Belongs to the TPP enzyme family. MenD subfamily.</text>
</comment>
<dbReference type="KEGG" id="wvi:Weevi_0016"/>
<accession>F0P2D3</accession>
<comment type="pathway">
    <text evidence="6">Quinol/quinone metabolism; menaquinone biosynthesis.</text>
</comment>
<evidence type="ECO:0000256" key="4">
    <source>
        <dbReference type="ARBA" id="ARBA00023052"/>
    </source>
</evidence>
<dbReference type="InterPro" id="IPR012001">
    <property type="entry name" value="Thiamin_PyroP_enz_TPP-bd_dom"/>
</dbReference>
<dbReference type="Gene3D" id="3.40.50.970">
    <property type="match status" value="2"/>
</dbReference>
<evidence type="ECO:0000256" key="1">
    <source>
        <dbReference type="ARBA" id="ARBA00022679"/>
    </source>
</evidence>
<evidence type="ECO:0000313" key="9">
    <source>
        <dbReference type="Proteomes" id="UP000008641"/>
    </source>
</evidence>
<dbReference type="UniPathway" id="UPA01057">
    <property type="reaction ID" value="UER00164"/>
</dbReference>
<dbReference type="SUPFAM" id="SSF52518">
    <property type="entry name" value="Thiamin diphosphate-binding fold (THDP-binding)"/>
    <property type="match status" value="2"/>
</dbReference>
<dbReference type="PANTHER" id="PTHR42916:SF1">
    <property type="entry name" value="PROTEIN PHYLLO, CHLOROPLASTIC"/>
    <property type="match status" value="1"/>
</dbReference>
<dbReference type="HAMAP" id="MF_01659">
    <property type="entry name" value="MenD"/>
    <property type="match status" value="1"/>
</dbReference>
<evidence type="ECO:0000256" key="5">
    <source>
        <dbReference type="ARBA" id="ARBA00023211"/>
    </source>
</evidence>
<dbReference type="GO" id="GO:0030976">
    <property type="term" value="F:thiamine pyrophosphate binding"/>
    <property type="evidence" value="ECO:0007669"/>
    <property type="project" value="UniProtKB-UniRule"/>
</dbReference>
<evidence type="ECO:0000256" key="6">
    <source>
        <dbReference type="HAMAP-Rule" id="MF_01659"/>
    </source>
</evidence>
<comment type="pathway">
    <text evidence="6">Quinol/quinone metabolism; 1,4-dihydroxy-2-naphthoate biosynthesis; 1,4-dihydroxy-2-naphthoate from chorismate: step 2/7.</text>
</comment>
<dbReference type="UniPathway" id="UPA00079"/>
<comment type="catalytic activity">
    <reaction evidence="6">
        <text>isochorismate + 2-oxoglutarate + H(+) = 5-enolpyruvoyl-6-hydroxy-2-succinyl-cyclohex-3-ene-1-carboxylate + CO2</text>
        <dbReference type="Rhea" id="RHEA:25593"/>
        <dbReference type="ChEBI" id="CHEBI:15378"/>
        <dbReference type="ChEBI" id="CHEBI:16526"/>
        <dbReference type="ChEBI" id="CHEBI:16810"/>
        <dbReference type="ChEBI" id="CHEBI:29780"/>
        <dbReference type="ChEBI" id="CHEBI:58818"/>
        <dbReference type="EC" id="2.2.1.9"/>
    </reaction>
</comment>
<keyword evidence="3 6" id="KW-0460">Magnesium</keyword>
<dbReference type="Proteomes" id="UP000008641">
    <property type="component" value="Chromosome"/>
</dbReference>
<dbReference type="CDD" id="cd02009">
    <property type="entry name" value="TPP_SHCHC_synthase"/>
    <property type="match status" value="1"/>
</dbReference>
<dbReference type="HOGENOM" id="CLU_006051_3_0_10"/>
<sequence>MKKKSNLLNVQLVAETFLAANIQHIVLSPGSRNGALTMQFANDDRFITHSIIDERSAAFVALGIAQKLRQPVVICCTSGSAAANYYPAVTEAFYQNIPLIILTADRPEHLVDNFDGQTIRQKNLYQSHSYYSTQLSEKDDTETLTENMLKVKDALTKSKQCMGPVHINMPFSEPFYGSTVEQLITIETLLIPEKEFPEIDIFALSRKWNIAQKKLVLVGLHPTDKHFNQLINYLANDPSVVVLIEVTSNIHNNLFINKIDQIIYNLSSDELENLKPEILLTIGQNVVSKKIKNFIRNHPPKEHWHLDEFWQPDTFQVLNEKILFNKNQFLEDFLPYINPKGSNYYHLWDRIRKEKESKHETYIEKAPYSDLKIFDKIIKTFPNNSNVHYGNSSVIRYALLFDNPKSCSYFCNRGTSGIDGSTSTAVGCATVSKDLTILVTGDISFLYDSNALWNKNLPKNLRIILINNGGGNIFRFIPGPNETDVVEEFFETKHHLKTYGLAETFGLDYWQLDNENEIDNILDIFYNQDTGRAKILEIDTMRIKNATILKDYFSYLA</sequence>
<dbReference type="GO" id="GO:0070204">
    <property type="term" value="F:2-succinyl-5-enolpyruvyl-6-hydroxy-3-cyclohexene-1-carboxylic-acid synthase activity"/>
    <property type="evidence" value="ECO:0007669"/>
    <property type="project" value="UniProtKB-UniRule"/>
</dbReference>
<proteinExistence type="inferred from homology"/>
<gene>
    <name evidence="6" type="primary">menD</name>
    <name evidence="8" type="ordered locus">Weevi_0016</name>
</gene>
<evidence type="ECO:0000256" key="3">
    <source>
        <dbReference type="ARBA" id="ARBA00022842"/>
    </source>
</evidence>
<dbReference type="EC" id="2.2.1.9" evidence="6"/>
<dbReference type="RefSeq" id="WP_013597141.1">
    <property type="nucleotide sequence ID" value="NC_015144.1"/>
</dbReference>
<dbReference type="GO" id="GO:0000287">
    <property type="term" value="F:magnesium ion binding"/>
    <property type="evidence" value="ECO:0007669"/>
    <property type="project" value="UniProtKB-UniRule"/>
</dbReference>
<reference evidence="9" key="2">
    <citation type="journal article" date="2011" name="Stand. Genomic Sci.">
        <title>Complete genome sequence of Weeksella virosa type strain (9751T).</title>
        <authorList>
            <person name="Lang E."/>
            <person name="Teshima H."/>
            <person name="Lucas S."/>
            <person name="Lapidus A."/>
            <person name="Hammon N."/>
            <person name="Deshpande S."/>
            <person name="Nolan M."/>
            <person name="Cheng J."/>
            <person name="Pitluck S."/>
            <person name="Liolios K."/>
            <person name="Pagani I."/>
            <person name="Mikhailova N."/>
            <person name="Ivanova N."/>
            <person name="Mavromatis K."/>
            <person name="Pati A."/>
            <person name="Tapia R."/>
            <person name="Han C."/>
            <person name="Goodwin L."/>
            <person name="Chen A."/>
            <person name="Palaniappan K."/>
            <person name="Land M."/>
            <person name="Hauser L."/>
            <person name="Chang Y."/>
            <person name="Jeffries C."/>
            <person name="Brambilla E."/>
            <person name="Kopitz M."/>
            <person name="Rohde M."/>
            <person name="Goker M."/>
            <person name="Tindall B."/>
            <person name="Detter J."/>
            <person name="Woyke T."/>
            <person name="Bristow J."/>
            <person name="Eisen J."/>
            <person name="Markowitz V."/>
            <person name="Hugenholtz P."/>
            <person name="Klenk H."/>
            <person name="Kyrpides N."/>
        </authorList>
    </citation>
    <scope>NUCLEOTIDE SEQUENCE [LARGE SCALE GENOMIC DNA]</scope>
    <source>
        <strain evidence="9">ATCC 43766 / DSM 16922 / JCM 21250 / NBRC 16016 / NCTC 11634 / CL345/78</strain>
    </source>
</reference>
<dbReference type="GO" id="GO:0009234">
    <property type="term" value="P:menaquinone biosynthetic process"/>
    <property type="evidence" value="ECO:0007669"/>
    <property type="project" value="UniProtKB-UniRule"/>
</dbReference>
<comment type="function">
    <text evidence="6">Catalyzes the thiamine diphosphate-dependent decarboxylation of 2-oxoglutarate and the subsequent addition of the resulting succinic semialdehyde-thiamine pyrophosphate anion to isochorismate to yield 2-succinyl-5-enolpyruvyl-6-hydroxy-3-cyclohexene-1-carboxylate (SEPHCHC).</text>
</comment>
<dbReference type="PANTHER" id="PTHR42916">
    <property type="entry name" value="2-SUCCINYL-5-ENOLPYRUVYL-6-HYDROXY-3-CYCLOHEXENE-1-CARBOXYLATE SYNTHASE"/>
    <property type="match status" value="1"/>
</dbReference>
<comment type="subunit">
    <text evidence="6">Homodimer.</text>
</comment>
<dbReference type="STRING" id="865938.Weevi_0016"/>
<keyword evidence="1 6" id="KW-0808">Transferase</keyword>
<keyword evidence="5 6" id="KW-0464">Manganese</keyword>
<organism evidence="8 9">
    <name type="scientific">Weeksella virosa (strain ATCC 43766 / DSM 16922 / JCM 21250 / CCUG 30538 / CDC 9751 / IAM 14551 / NBRC 16016 / NCTC 11634 / CL345/78)</name>
    <dbReference type="NCBI Taxonomy" id="865938"/>
    <lineage>
        <taxon>Bacteria</taxon>
        <taxon>Pseudomonadati</taxon>
        <taxon>Bacteroidota</taxon>
        <taxon>Flavobacteriia</taxon>
        <taxon>Flavobacteriales</taxon>
        <taxon>Weeksellaceae</taxon>
        <taxon>Weeksella</taxon>
    </lineage>
</organism>
<dbReference type="InterPro" id="IPR029061">
    <property type="entry name" value="THDP-binding"/>
</dbReference>
<protein>
    <recommendedName>
        <fullName evidence="6">2-succinyl-5-enolpyruvyl-6-hydroxy-3-cyclohexene-1-carboxylate synthase</fullName>
        <shortName evidence="6">SEPHCHC synthase</shortName>
        <ecNumber evidence="6">2.2.1.9</ecNumber>
    </recommendedName>
    <alternativeName>
        <fullName evidence="6">Menaquinone biosynthesis protein MenD</fullName>
    </alternativeName>
</protein>
<keyword evidence="6" id="KW-0474">Menaquinone biosynthesis</keyword>
<dbReference type="Gene3D" id="3.40.50.1220">
    <property type="entry name" value="TPP-binding domain"/>
    <property type="match status" value="1"/>
</dbReference>
<keyword evidence="9" id="KW-1185">Reference proteome</keyword>
<reference evidence="8 9" key="1">
    <citation type="journal article" date="2011" name="Stand. Genomic Sci.">
        <title>Complete genome sequence of Weeksella virosa type strain (9751).</title>
        <authorList>
            <person name="Lang E."/>
            <person name="Teshima H."/>
            <person name="Lucas S."/>
            <person name="Lapidus A."/>
            <person name="Hammon N."/>
            <person name="Deshpande S."/>
            <person name="Nolan M."/>
            <person name="Cheng J.F."/>
            <person name="Pitluck S."/>
            <person name="Liolios K."/>
            <person name="Pagani I."/>
            <person name="Mikhailova N."/>
            <person name="Ivanova N."/>
            <person name="Mavromatis K."/>
            <person name="Pati A."/>
            <person name="Tapia R."/>
            <person name="Han C."/>
            <person name="Goodwin L."/>
            <person name="Chen A."/>
            <person name="Palaniappan K."/>
            <person name="Land M."/>
            <person name="Hauser L."/>
            <person name="Chang Y.J."/>
            <person name="Jeffries C.D."/>
            <person name="Brambilla E.M."/>
            <person name="Kopitz M."/>
            <person name="Rohde M."/>
            <person name="Goker M."/>
            <person name="Tindall B.J."/>
            <person name="Detter J.C."/>
            <person name="Woyke T."/>
            <person name="Bristow J."/>
            <person name="Eisen J.A."/>
            <person name="Markowitz V."/>
            <person name="Hugenholtz P."/>
            <person name="Klenk H.P."/>
            <person name="Kyrpides N.C."/>
        </authorList>
    </citation>
    <scope>NUCLEOTIDE SEQUENCE [LARGE SCALE GENOMIC DNA]</scope>
    <source>
        <strain evidence="9">ATCC 43766 / DSM 16922 / JCM 21250 / NBRC 16016 / NCTC 11634 / CL345/78</strain>
    </source>
</reference>
<dbReference type="InterPro" id="IPR004433">
    <property type="entry name" value="MenaQ_synth_MenD"/>
</dbReference>
<dbReference type="CDD" id="cd07037">
    <property type="entry name" value="TPP_PYR_MenD"/>
    <property type="match status" value="1"/>
</dbReference>
<name>F0P2D3_WEEVC</name>
<dbReference type="Pfam" id="PF02776">
    <property type="entry name" value="TPP_enzyme_N"/>
    <property type="match status" value="1"/>
</dbReference>
<evidence type="ECO:0000313" key="8">
    <source>
        <dbReference type="EMBL" id="ADX66745.1"/>
    </source>
</evidence>
<dbReference type="OrthoDB" id="9791859at2"/>
<keyword evidence="2 6" id="KW-0479">Metal-binding</keyword>
<evidence type="ECO:0000259" key="7">
    <source>
        <dbReference type="Pfam" id="PF02776"/>
    </source>
</evidence>
<dbReference type="PIRSF" id="PIRSF004983">
    <property type="entry name" value="MenD"/>
    <property type="match status" value="1"/>
</dbReference>
<dbReference type="EMBL" id="CP002455">
    <property type="protein sequence ID" value="ADX66745.1"/>
    <property type="molecule type" value="Genomic_DNA"/>
</dbReference>
<dbReference type="NCBIfam" id="TIGR00173">
    <property type="entry name" value="menD"/>
    <property type="match status" value="1"/>
</dbReference>
<dbReference type="GO" id="GO:0030145">
    <property type="term" value="F:manganese ion binding"/>
    <property type="evidence" value="ECO:0007669"/>
    <property type="project" value="UniProtKB-UniRule"/>
</dbReference>
<comment type="cofactor">
    <cofactor evidence="6">
        <name>Mg(2+)</name>
        <dbReference type="ChEBI" id="CHEBI:18420"/>
    </cofactor>
    <cofactor evidence="6">
        <name>Mn(2+)</name>
        <dbReference type="ChEBI" id="CHEBI:29035"/>
    </cofactor>
</comment>
<dbReference type="AlphaFoldDB" id="F0P2D3"/>
<evidence type="ECO:0000256" key="2">
    <source>
        <dbReference type="ARBA" id="ARBA00022723"/>
    </source>
</evidence>
<keyword evidence="4 6" id="KW-0786">Thiamine pyrophosphate</keyword>